<dbReference type="SMART" id="SM00595">
    <property type="entry name" value="MADF"/>
    <property type="match status" value="2"/>
</dbReference>
<protein>
    <recommendedName>
        <fullName evidence="2">MADF domain-containing protein</fullName>
    </recommendedName>
</protein>
<dbReference type="KEGG" id="tca:103312840"/>
<dbReference type="eggNOG" id="ENOG502S3MH">
    <property type="taxonomic scope" value="Eukaryota"/>
</dbReference>
<dbReference type="InterPro" id="IPR006578">
    <property type="entry name" value="MADF-dom"/>
</dbReference>
<keyword evidence="4" id="KW-1185">Reference proteome</keyword>
<feature type="region of interest" description="Disordered" evidence="1">
    <location>
        <begin position="246"/>
        <end position="304"/>
    </location>
</feature>
<sequence>MEKSYALTEHEVFTREFLALYKQNPILWQQKHPQYRNRSLRSEAYATIVKKCQEFNPEADEDFVRMKIDSMRSTFRKERKKVLQSKATATNPEDVYKPSLWYYDLLLFTAGEEAENEAMNETDEVLSPEDGNLVKIPFWSREYSAILINFYKSYPCLYSMSHPHYKNKKKRNDAVKKITEKLMEATGKYFHTSDVRRKISLIRGQFLYEYKKIKNSESRGENYKPTLWCFEMLSFLNEEYANKNKVATKKAERRMNLRPKVKRKNSSSDDSDEDMNVKKESDSSLSSESVQVEPKEEDEDQFDTTGKSLARILREMTDEQRIFANKIIREVMYHGQMEHLTASSRFSLDGS</sequence>
<dbReference type="Proteomes" id="UP000007266">
    <property type="component" value="Linkage group 4"/>
</dbReference>
<dbReference type="FunCoup" id="D2A1H9">
    <property type="interactions" value="1"/>
</dbReference>
<feature type="compositionally biased region" description="Basic residues" evidence="1">
    <location>
        <begin position="256"/>
        <end position="265"/>
    </location>
</feature>
<evidence type="ECO:0000313" key="4">
    <source>
        <dbReference type="Proteomes" id="UP000007266"/>
    </source>
</evidence>
<dbReference type="OrthoDB" id="7476629at2759"/>
<dbReference type="OMA" id="GYQPRLW"/>
<feature type="domain" description="MADF" evidence="2">
    <location>
        <begin position="146"/>
        <end position="241"/>
    </location>
</feature>
<feature type="domain" description="MADF" evidence="2">
    <location>
        <begin position="16"/>
        <end position="114"/>
    </location>
</feature>
<reference evidence="3 4" key="1">
    <citation type="journal article" date="2008" name="Nature">
        <title>The genome of the model beetle and pest Tribolium castaneum.</title>
        <authorList>
            <consortium name="Tribolium Genome Sequencing Consortium"/>
            <person name="Richards S."/>
            <person name="Gibbs R.A."/>
            <person name="Weinstock G.M."/>
            <person name="Brown S.J."/>
            <person name="Denell R."/>
            <person name="Beeman R.W."/>
            <person name="Gibbs R."/>
            <person name="Beeman R.W."/>
            <person name="Brown S.J."/>
            <person name="Bucher G."/>
            <person name="Friedrich M."/>
            <person name="Grimmelikhuijzen C.J."/>
            <person name="Klingler M."/>
            <person name="Lorenzen M."/>
            <person name="Richards S."/>
            <person name="Roth S."/>
            <person name="Schroder R."/>
            <person name="Tautz D."/>
            <person name="Zdobnov E.M."/>
            <person name="Muzny D."/>
            <person name="Gibbs R.A."/>
            <person name="Weinstock G.M."/>
            <person name="Attaway T."/>
            <person name="Bell S."/>
            <person name="Buhay C.J."/>
            <person name="Chandrabose M.N."/>
            <person name="Chavez D."/>
            <person name="Clerk-Blankenburg K.P."/>
            <person name="Cree A."/>
            <person name="Dao M."/>
            <person name="Davis C."/>
            <person name="Chacko J."/>
            <person name="Dinh H."/>
            <person name="Dugan-Rocha S."/>
            <person name="Fowler G."/>
            <person name="Garner T.T."/>
            <person name="Garnes J."/>
            <person name="Gnirke A."/>
            <person name="Hawes A."/>
            <person name="Hernandez J."/>
            <person name="Hines S."/>
            <person name="Holder M."/>
            <person name="Hume J."/>
            <person name="Jhangiani S.N."/>
            <person name="Joshi V."/>
            <person name="Khan Z.M."/>
            <person name="Jackson L."/>
            <person name="Kovar C."/>
            <person name="Kowis A."/>
            <person name="Lee S."/>
            <person name="Lewis L.R."/>
            <person name="Margolis J."/>
            <person name="Morgan M."/>
            <person name="Nazareth L.V."/>
            <person name="Nguyen N."/>
            <person name="Okwuonu G."/>
            <person name="Parker D."/>
            <person name="Richards S."/>
            <person name="Ruiz S.J."/>
            <person name="Santibanez J."/>
            <person name="Savard J."/>
            <person name="Scherer S.E."/>
            <person name="Schneider B."/>
            <person name="Sodergren E."/>
            <person name="Tautz D."/>
            <person name="Vattahil S."/>
            <person name="Villasana D."/>
            <person name="White C.S."/>
            <person name="Wright R."/>
            <person name="Park Y."/>
            <person name="Beeman R.W."/>
            <person name="Lord J."/>
            <person name="Oppert B."/>
            <person name="Lorenzen M."/>
            <person name="Brown S."/>
            <person name="Wang L."/>
            <person name="Savard J."/>
            <person name="Tautz D."/>
            <person name="Richards S."/>
            <person name="Weinstock G."/>
            <person name="Gibbs R.A."/>
            <person name="Liu Y."/>
            <person name="Worley K."/>
            <person name="Weinstock G."/>
            <person name="Elsik C.G."/>
            <person name="Reese J.T."/>
            <person name="Elhaik E."/>
            <person name="Landan G."/>
            <person name="Graur D."/>
            <person name="Arensburger P."/>
            <person name="Atkinson P."/>
            <person name="Beeman R.W."/>
            <person name="Beidler J."/>
            <person name="Brown S.J."/>
            <person name="Demuth J.P."/>
            <person name="Drury D.W."/>
            <person name="Du Y.Z."/>
            <person name="Fujiwara H."/>
            <person name="Lorenzen M."/>
            <person name="Maselli V."/>
            <person name="Osanai M."/>
            <person name="Park Y."/>
            <person name="Robertson H.M."/>
            <person name="Tu Z."/>
            <person name="Wang J.J."/>
            <person name="Wang S."/>
            <person name="Richards S."/>
            <person name="Song H."/>
            <person name="Zhang L."/>
            <person name="Sodergren E."/>
            <person name="Werner D."/>
            <person name="Stanke M."/>
            <person name="Morgenstern B."/>
            <person name="Solovyev V."/>
            <person name="Kosarev P."/>
            <person name="Brown G."/>
            <person name="Chen H.C."/>
            <person name="Ermolaeva O."/>
            <person name="Hlavina W."/>
            <person name="Kapustin Y."/>
            <person name="Kiryutin B."/>
            <person name="Kitts P."/>
            <person name="Maglott D."/>
            <person name="Pruitt K."/>
            <person name="Sapojnikov V."/>
            <person name="Souvorov A."/>
            <person name="Mackey A.J."/>
            <person name="Waterhouse R.M."/>
            <person name="Wyder S."/>
            <person name="Zdobnov E.M."/>
            <person name="Zdobnov E.M."/>
            <person name="Wyder S."/>
            <person name="Kriventseva E.V."/>
            <person name="Kadowaki T."/>
            <person name="Bork P."/>
            <person name="Aranda M."/>
            <person name="Bao R."/>
            <person name="Beermann A."/>
            <person name="Berns N."/>
            <person name="Bolognesi R."/>
            <person name="Bonneton F."/>
            <person name="Bopp D."/>
            <person name="Brown S.J."/>
            <person name="Bucher G."/>
            <person name="Butts T."/>
            <person name="Chaumot A."/>
            <person name="Denell R.E."/>
            <person name="Ferrier D.E."/>
            <person name="Friedrich M."/>
            <person name="Gordon C.M."/>
            <person name="Jindra M."/>
            <person name="Klingler M."/>
            <person name="Lan Q."/>
            <person name="Lattorff H.M."/>
            <person name="Laudet V."/>
            <person name="von Levetsow C."/>
            <person name="Liu Z."/>
            <person name="Lutz R."/>
            <person name="Lynch J.A."/>
            <person name="da Fonseca R.N."/>
            <person name="Posnien N."/>
            <person name="Reuter R."/>
            <person name="Roth S."/>
            <person name="Savard J."/>
            <person name="Schinko J.B."/>
            <person name="Schmitt C."/>
            <person name="Schoppmeier M."/>
            <person name="Schroder R."/>
            <person name="Shippy T.D."/>
            <person name="Simonnet F."/>
            <person name="Marques-Souza H."/>
            <person name="Tautz D."/>
            <person name="Tomoyasu Y."/>
            <person name="Trauner J."/>
            <person name="Van der Zee M."/>
            <person name="Vervoort M."/>
            <person name="Wittkopp N."/>
            <person name="Wimmer E.A."/>
            <person name="Yang X."/>
            <person name="Jones A.K."/>
            <person name="Sattelle D.B."/>
            <person name="Ebert P.R."/>
            <person name="Nelson D."/>
            <person name="Scott J.G."/>
            <person name="Beeman R.W."/>
            <person name="Muthukrishnan S."/>
            <person name="Kramer K.J."/>
            <person name="Arakane Y."/>
            <person name="Beeman R.W."/>
            <person name="Zhu Q."/>
            <person name="Hogenkamp D."/>
            <person name="Dixit R."/>
            <person name="Oppert B."/>
            <person name="Jiang H."/>
            <person name="Zou Z."/>
            <person name="Marshall J."/>
            <person name="Elpidina E."/>
            <person name="Vinokurov K."/>
            <person name="Oppert C."/>
            <person name="Zou Z."/>
            <person name="Evans J."/>
            <person name="Lu Z."/>
            <person name="Zhao P."/>
            <person name="Sumathipala N."/>
            <person name="Altincicek B."/>
            <person name="Vilcinskas A."/>
            <person name="Williams M."/>
            <person name="Hultmark D."/>
            <person name="Hetru C."/>
            <person name="Jiang H."/>
            <person name="Grimmelikhuijzen C.J."/>
            <person name="Hauser F."/>
            <person name="Cazzamali G."/>
            <person name="Williamson M."/>
            <person name="Park Y."/>
            <person name="Li B."/>
            <person name="Tanaka Y."/>
            <person name="Predel R."/>
            <person name="Neupert S."/>
            <person name="Schachtner J."/>
            <person name="Verleyen P."/>
            <person name="Raible F."/>
            <person name="Bork P."/>
            <person name="Friedrich M."/>
            <person name="Walden K.K."/>
            <person name="Robertson H.M."/>
            <person name="Angeli S."/>
            <person name="Foret S."/>
            <person name="Bucher G."/>
            <person name="Schuetz S."/>
            <person name="Maleszka R."/>
            <person name="Wimmer E.A."/>
            <person name="Beeman R.W."/>
            <person name="Lorenzen M."/>
            <person name="Tomoyasu Y."/>
            <person name="Miller S.C."/>
            <person name="Grossmann D."/>
            <person name="Bucher G."/>
        </authorList>
    </citation>
    <scope>NUCLEOTIDE SEQUENCE [LARGE SCALE GENOMIC DNA]</scope>
    <source>
        <strain evidence="3 4">Georgia GA2</strain>
    </source>
</reference>
<dbReference type="Pfam" id="PF10545">
    <property type="entry name" value="MADF_DNA_bdg"/>
    <property type="match status" value="2"/>
</dbReference>
<accession>D2A1H9</accession>
<dbReference type="EMBL" id="KQ971338">
    <property type="protein sequence ID" value="EFA02663.1"/>
    <property type="molecule type" value="Genomic_DNA"/>
</dbReference>
<name>D2A1H9_TRICA</name>
<dbReference type="AlphaFoldDB" id="D2A1H9"/>
<evidence type="ECO:0000256" key="1">
    <source>
        <dbReference type="SAM" id="MobiDB-lite"/>
    </source>
</evidence>
<dbReference type="InParanoid" id="D2A1H9"/>
<dbReference type="HOGENOM" id="CLU_046601_1_0_1"/>
<dbReference type="PANTHER" id="PTHR21505:SF8">
    <property type="entry name" value="DPT-YFP REPRESSOR BY OVEREXPRESSION, ISOFORM D-RELATED"/>
    <property type="match status" value="1"/>
</dbReference>
<evidence type="ECO:0000259" key="2">
    <source>
        <dbReference type="PROSITE" id="PS51029"/>
    </source>
</evidence>
<dbReference type="PANTHER" id="PTHR21505">
    <property type="entry name" value="MADF DOMAIN-CONTAINING PROTEIN-RELATED"/>
    <property type="match status" value="1"/>
</dbReference>
<proteinExistence type="predicted"/>
<organism evidence="3 4">
    <name type="scientific">Tribolium castaneum</name>
    <name type="common">Red flour beetle</name>
    <dbReference type="NCBI Taxonomy" id="7070"/>
    <lineage>
        <taxon>Eukaryota</taxon>
        <taxon>Metazoa</taxon>
        <taxon>Ecdysozoa</taxon>
        <taxon>Arthropoda</taxon>
        <taxon>Hexapoda</taxon>
        <taxon>Insecta</taxon>
        <taxon>Pterygota</taxon>
        <taxon>Neoptera</taxon>
        <taxon>Endopterygota</taxon>
        <taxon>Coleoptera</taxon>
        <taxon>Polyphaga</taxon>
        <taxon>Cucujiformia</taxon>
        <taxon>Tenebrionidae</taxon>
        <taxon>Tenebrionidae incertae sedis</taxon>
        <taxon>Tribolium</taxon>
    </lineage>
</organism>
<gene>
    <name evidence="3" type="primary">AUGUSTUS-3.0.2_08384</name>
    <name evidence="3" type="ORF">TcasGA2_TC008384</name>
</gene>
<dbReference type="PhylomeDB" id="D2A1H9"/>
<evidence type="ECO:0000313" key="3">
    <source>
        <dbReference type="EMBL" id="EFA02663.1"/>
    </source>
</evidence>
<dbReference type="PROSITE" id="PS51029">
    <property type="entry name" value="MADF"/>
    <property type="match status" value="2"/>
</dbReference>
<reference evidence="3 4" key="2">
    <citation type="journal article" date="2010" name="Nucleic Acids Res.">
        <title>BeetleBase in 2010: revisions to provide comprehensive genomic information for Tribolium castaneum.</title>
        <authorList>
            <person name="Kim H.S."/>
            <person name="Murphy T."/>
            <person name="Xia J."/>
            <person name="Caragea D."/>
            <person name="Park Y."/>
            <person name="Beeman R.W."/>
            <person name="Lorenzen M.D."/>
            <person name="Butcher S."/>
            <person name="Manak J.R."/>
            <person name="Brown S.J."/>
        </authorList>
    </citation>
    <scope>GENOME REANNOTATION</scope>
    <source>
        <strain evidence="3 4">Georgia GA2</strain>
    </source>
</reference>